<dbReference type="AlphaFoldDB" id="A0A6A4VD58"/>
<keyword evidence="8" id="KW-0496">Mitochondrion</keyword>
<proteinExistence type="inferred from homology"/>
<dbReference type="PANTHER" id="PTHR13094">
    <property type="entry name" value="NADH-UBIQUINONE OXIDOREDUCTASE PDSW SUBUNIT"/>
    <property type="match status" value="1"/>
</dbReference>
<evidence type="ECO:0000256" key="6">
    <source>
        <dbReference type="ARBA" id="ARBA00022792"/>
    </source>
</evidence>
<dbReference type="InterPro" id="IPR019377">
    <property type="entry name" value="NADH_UbQ_OxRdtase_su10"/>
</dbReference>
<evidence type="ECO:0000256" key="8">
    <source>
        <dbReference type="ARBA" id="ARBA00023128"/>
    </source>
</evidence>
<keyword evidence="11" id="KW-1185">Reference proteome</keyword>
<evidence type="ECO:0000256" key="1">
    <source>
        <dbReference type="ARBA" id="ARBA00004443"/>
    </source>
</evidence>
<dbReference type="Pfam" id="PF10249">
    <property type="entry name" value="NDUFB10"/>
    <property type="match status" value="1"/>
</dbReference>
<comment type="subcellular location">
    <subcellularLocation>
        <location evidence="1">Mitochondrion inner membrane</location>
        <topology evidence="1">Peripheral membrane protein</topology>
        <orientation evidence="1">Matrix side</orientation>
    </subcellularLocation>
</comment>
<evidence type="ECO:0000256" key="5">
    <source>
        <dbReference type="ARBA" id="ARBA00022660"/>
    </source>
</evidence>
<name>A0A6A4VD58_AMPAM</name>
<keyword evidence="4" id="KW-0813">Transport</keyword>
<keyword evidence="7" id="KW-0249">Electron transport</keyword>
<protein>
    <recommendedName>
        <fullName evidence="3">NADH dehydrogenase [ubiquinone] 1 beta subcomplex subunit 10</fullName>
    </recommendedName>
</protein>
<gene>
    <name evidence="10" type="primary">NDUBA_1</name>
    <name evidence="10" type="ORF">FJT64_014067</name>
</gene>
<accession>A0A6A4VD58</accession>
<evidence type="ECO:0000313" key="10">
    <source>
        <dbReference type="EMBL" id="KAF0287541.1"/>
    </source>
</evidence>
<organism evidence="10 11">
    <name type="scientific">Amphibalanus amphitrite</name>
    <name type="common">Striped barnacle</name>
    <name type="synonym">Balanus amphitrite</name>
    <dbReference type="NCBI Taxonomy" id="1232801"/>
    <lineage>
        <taxon>Eukaryota</taxon>
        <taxon>Metazoa</taxon>
        <taxon>Ecdysozoa</taxon>
        <taxon>Arthropoda</taxon>
        <taxon>Crustacea</taxon>
        <taxon>Multicrustacea</taxon>
        <taxon>Cirripedia</taxon>
        <taxon>Thoracica</taxon>
        <taxon>Thoracicalcarea</taxon>
        <taxon>Balanomorpha</taxon>
        <taxon>Balanoidea</taxon>
        <taxon>Balanidae</taxon>
        <taxon>Amphibalaninae</taxon>
        <taxon>Amphibalanus</taxon>
    </lineage>
</organism>
<dbReference type="OrthoDB" id="6017729at2759"/>
<comment type="caution">
    <text evidence="10">The sequence shown here is derived from an EMBL/GenBank/DDBJ whole genome shotgun (WGS) entry which is preliminary data.</text>
</comment>
<reference evidence="10 11" key="1">
    <citation type="submission" date="2019-07" db="EMBL/GenBank/DDBJ databases">
        <title>Draft genome assembly of a fouling barnacle, Amphibalanus amphitrite (Darwin, 1854): The first reference genome for Thecostraca.</title>
        <authorList>
            <person name="Kim W."/>
        </authorList>
    </citation>
    <scope>NUCLEOTIDE SEQUENCE [LARGE SCALE GENOMIC DNA]</scope>
    <source>
        <strain evidence="10">SNU_AA5</strain>
        <tissue evidence="10">Soma without cirri and trophi</tissue>
    </source>
</reference>
<comment type="similarity">
    <text evidence="2">Belongs to the complex I NDUFB10 subunit family.</text>
</comment>
<sequence>MHLETFSPPTDAGFPWCDCPQCLYAPLLSTVLWFPERVVVPNRKEYPWYHRSYNRVPTIDQCYTDDPVCFFEANEQWIRDRQVDREIVNILRQRWRDCAFYEGVDAPVKCVELQKISEDAETNFFIKYGDLSAYANVKDCYMKQKHRMLWERRHGPVGTGMKTEQ</sequence>
<dbReference type="EMBL" id="VIIS01002184">
    <property type="protein sequence ID" value="KAF0287541.1"/>
    <property type="molecule type" value="Genomic_DNA"/>
</dbReference>
<dbReference type="GO" id="GO:0045271">
    <property type="term" value="C:respiratory chain complex I"/>
    <property type="evidence" value="ECO:0007669"/>
    <property type="project" value="UniProtKB-ARBA"/>
</dbReference>
<evidence type="ECO:0000313" key="11">
    <source>
        <dbReference type="Proteomes" id="UP000440578"/>
    </source>
</evidence>
<keyword evidence="10" id="KW-0830">Ubiquinone</keyword>
<evidence type="ECO:0000256" key="4">
    <source>
        <dbReference type="ARBA" id="ARBA00022448"/>
    </source>
</evidence>
<evidence type="ECO:0000256" key="7">
    <source>
        <dbReference type="ARBA" id="ARBA00022982"/>
    </source>
</evidence>
<evidence type="ECO:0000256" key="2">
    <source>
        <dbReference type="ARBA" id="ARBA00008317"/>
    </source>
</evidence>
<keyword evidence="5" id="KW-0679">Respiratory chain</keyword>
<keyword evidence="9" id="KW-0472">Membrane</keyword>
<keyword evidence="6" id="KW-0999">Mitochondrion inner membrane</keyword>
<evidence type="ECO:0000256" key="9">
    <source>
        <dbReference type="ARBA" id="ARBA00023136"/>
    </source>
</evidence>
<dbReference type="GO" id="GO:0005743">
    <property type="term" value="C:mitochondrial inner membrane"/>
    <property type="evidence" value="ECO:0007669"/>
    <property type="project" value="UniProtKB-SubCell"/>
</dbReference>
<evidence type="ECO:0000256" key="3">
    <source>
        <dbReference type="ARBA" id="ARBA00014109"/>
    </source>
</evidence>
<dbReference type="PANTHER" id="PTHR13094:SF1">
    <property type="entry name" value="NADH DEHYDROGENASE [UBIQUINONE] 1 BETA SUBCOMPLEX SUBUNIT 10"/>
    <property type="match status" value="1"/>
</dbReference>
<dbReference type="InterPro" id="IPR039993">
    <property type="entry name" value="NDUFB10"/>
</dbReference>
<dbReference type="Proteomes" id="UP000440578">
    <property type="component" value="Unassembled WGS sequence"/>
</dbReference>